<evidence type="ECO:0000313" key="3">
    <source>
        <dbReference type="Proteomes" id="UP000002372"/>
    </source>
</evidence>
<reference evidence="2 4" key="4">
    <citation type="submission" date="2015-03" db="EMBL/GenBank/DDBJ databases">
        <authorList>
            <person name="Regsiter A."/>
            <person name="william w."/>
        </authorList>
    </citation>
    <scope>NUCLEOTIDE SEQUENCE [LARGE SCALE GENOMIC DNA]</scope>
    <source>
        <strain evidence="2 4">CB1</strain>
    </source>
</reference>
<dbReference type="HOGENOM" id="CLU_2774641_0_0_4"/>
<proteinExistence type="predicted"/>
<name>D6CSQ9_THIA3</name>
<dbReference type="Proteomes" id="UP000002372">
    <property type="component" value="Chromosome"/>
</dbReference>
<evidence type="ECO:0000313" key="2">
    <source>
        <dbReference type="EMBL" id="CQR33501.1"/>
    </source>
</evidence>
<dbReference type="EMBL" id="CTRI01000023">
    <property type="protein sequence ID" value="CQR33501.1"/>
    <property type="molecule type" value="Genomic_DNA"/>
</dbReference>
<reference key="1">
    <citation type="submission" date="2009-07" db="EMBL/GenBank/DDBJ databases">
        <authorList>
            <person name="Genoscope - CEA"/>
        </authorList>
    </citation>
    <scope>NUCLEOTIDE SEQUENCE</scope>
    <source>
        <strain>3As</strain>
    </source>
</reference>
<dbReference type="EMBL" id="FP475956">
    <property type="protein sequence ID" value="CAZ88328.1"/>
    <property type="molecule type" value="Genomic_DNA"/>
</dbReference>
<keyword evidence="4" id="KW-1185">Reference proteome</keyword>
<protein>
    <submittedName>
        <fullName evidence="1">Uncharacterized protein</fullName>
    </submittedName>
</protein>
<evidence type="ECO:0000313" key="4">
    <source>
        <dbReference type="Proteomes" id="UP000078599"/>
    </source>
</evidence>
<organism evidence="1 3">
    <name type="scientific">Thiomonas arsenitoxydans (strain DSM 22701 / CIP 110005 / 3As)</name>
    <dbReference type="NCBI Taxonomy" id="426114"/>
    <lineage>
        <taxon>Bacteria</taxon>
        <taxon>Pseudomonadati</taxon>
        <taxon>Pseudomonadota</taxon>
        <taxon>Betaproteobacteria</taxon>
        <taxon>Burkholderiales</taxon>
        <taxon>Thiomonas</taxon>
    </lineage>
</organism>
<dbReference type="AlphaFoldDB" id="D6CSQ9"/>
<evidence type="ECO:0000313" key="1">
    <source>
        <dbReference type="EMBL" id="CAZ88328.1"/>
    </source>
</evidence>
<dbReference type="KEGG" id="thi:THI_1651"/>
<dbReference type="Proteomes" id="UP000078599">
    <property type="component" value="Unassembled WGS sequence"/>
</dbReference>
<accession>D6CSQ9</accession>
<reference evidence="3" key="2">
    <citation type="journal article" date="2010" name="PLoS Genet.">
        <title>Structure, function, and evolution of the Thiomonas spp. genome.</title>
        <authorList>
            <person name="Arsene-Ploetze F."/>
            <person name="Koechler S."/>
            <person name="Marchal M."/>
            <person name="Coppee J.Y."/>
            <person name="Chandler M."/>
            <person name="Bonnefoy V."/>
            <person name="Brochier-Armanet C."/>
            <person name="Barakat M."/>
            <person name="Barbe V."/>
            <person name="Battaglia-Brunet F."/>
            <person name="Bruneel O."/>
            <person name="Bryan C.G."/>
            <person name="Cleiss-Arnold J."/>
            <person name="Cruveiller S."/>
            <person name="Erhardt M."/>
            <person name="Heinrich-Salmeron A."/>
            <person name="Hommais F."/>
            <person name="Joulian C."/>
            <person name="Krin E."/>
            <person name="Lieutaud A."/>
            <person name="Lievremont D."/>
            <person name="Michel C."/>
            <person name="Muller D."/>
            <person name="Ortet P."/>
            <person name="Proux C."/>
            <person name="Siguier P."/>
            <person name="Roche D."/>
            <person name="Rouy Z."/>
            <person name="Salvignol G."/>
            <person name="Slyemi D."/>
            <person name="Talla E."/>
            <person name="Weiss S."/>
            <person name="Weissenbach J."/>
            <person name="Medigue C."/>
            <person name="Bertin P.N."/>
        </authorList>
    </citation>
    <scope>NUCLEOTIDE SEQUENCE [LARGE SCALE GENOMIC DNA]</scope>
    <source>
        <strain evidence="3">DSM 22701 / CIP 110005 / 3As</strain>
    </source>
</reference>
<sequence>MTLLSAAVSLHVDSWESVGLGARMAKKTAGAGRRSAILQPAILKSDRLLANTMRLYPQFNSHWVWHFHY</sequence>
<gene>
    <name evidence="1" type="ordered locus">THI_1651</name>
    <name evidence="2" type="ORF">THICB1_30154</name>
</gene>
<reference evidence="1" key="3">
    <citation type="submission" date="2010-07" db="EMBL/GenBank/DDBJ databases">
        <authorList>
            <person name="Genoscope - CEA"/>
        </authorList>
    </citation>
    <scope>NUCLEOTIDE SEQUENCE</scope>
    <source>
        <strain evidence="1">3As</strain>
    </source>
</reference>